<gene>
    <name evidence="5" type="ORF">DB32_003377</name>
</gene>
<dbReference type="PROSITE" id="PS50005">
    <property type="entry name" value="TPR"/>
    <property type="match status" value="1"/>
</dbReference>
<evidence type="ECO:0000256" key="3">
    <source>
        <dbReference type="SAM" id="SignalP"/>
    </source>
</evidence>
<dbReference type="SUPFAM" id="SSF48452">
    <property type="entry name" value="TPR-like"/>
    <property type="match status" value="1"/>
</dbReference>
<proteinExistence type="predicted"/>
<keyword evidence="3" id="KW-0732">Signal</keyword>
<dbReference type="InterPro" id="IPR019734">
    <property type="entry name" value="TPR_rpt"/>
</dbReference>
<feature type="chain" id="PRO_5002512856" evidence="3">
    <location>
        <begin position="23"/>
        <end position="526"/>
    </location>
</feature>
<dbReference type="Pfam" id="PF14559">
    <property type="entry name" value="TPR_19"/>
    <property type="match status" value="1"/>
</dbReference>
<dbReference type="Proteomes" id="UP000034883">
    <property type="component" value="Chromosome"/>
</dbReference>
<evidence type="ECO:0000256" key="1">
    <source>
        <dbReference type="PROSITE-ProRule" id="PRU00339"/>
    </source>
</evidence>
<organism evidence="5 6">
    <name type="scientific">Sandaracinus amylolyticus</name>
    <dbReference type="NCBI Taxonomy" id="927083"/>
    <lineage>
        <taxon>Bacteria</taxon>
        <taxon>Pseudomonadati</taxon>
        <taxon>Myxococcota</taxon>
        <taxon>Polyangia</taxon>
        <taxon>Polyangiales</taxon>
        <taxon>Sandaracinaceae</taxon>
        <taxon>Sandaracinus</taxon>
    </lineage>
</organism>
<feature type="repeat" description="TPR" evidence="1">
    <location>
        <begin position="462"/>
        <end position="495"/>
    </location>
</feature>
<name>A0A0F6YIW5_9BACT</name>
<dbReference type="InterPro" id="IPR011990">
    <property type="entry name" value="TPR-like_helical_dom_sf"/>
</dbReference>
<evidence type="ECO:0000313" key="5">
    <source>
        <dbReference type="EMBL" id="AKF06228.1"/>
    </source>
</evidence>
<keyword evidence="6" id="KW-1185">Reference proteome</keyword>
<dbReference type="KEGG" id="samy:DB32_003377"/>
<dbReference type="AlphaFoldDB" id="A0A0F6YIW5"/>
<accession>A0A0F6YIW5</accession>
<keyword evidence="1" id="KW-0802">TPR repeat</keyword>
<dbReference type="EMBL" id="CP011125">
    <property type="protein sequence ID" value="AKF06228.1"/>
    <property type="molecule type" value="Genomic_DNA"/>
</dbReference>
<dbReference type="Pfam" id="PF13485">
    <property type="entry name" value="Peptidase_MA_2"/>
    <property type="match status" value="1"/>
</dbReference>
<protein>
    <submittedName>
        <fullName evidence="5">TPR domain protein</fullName>
    </submittedName>
</protein>
<dbReference type="STRING" id="927083.DB32_003377"/>
<feature type="region of interest" description="Disordered" evidence="2">
    <location>
        <begin position="505"/>
        <end position="526"/>
    </location>
</feature>
<evidence type="ECO:0000259" key="4">
    <source>
        <dbReference type="Pfam" id="PF13485"/>
    </source>
</evidence>
<evidence type="ECO:0000256" key="2">
    <source>
        <dbReference type="SAM" id="MobiDB-lite"/>
    </source>
</evidence>
<feature type="signal peptide" evidence="3">
    <location>
        <begin position="1"/>
        <end position="22"/>
    </location>
</feature>
<feature type="compositionally biased region" description="Basic and acidic residues" evidence="2">
    <location>
        <begin position="509"/>
        <end position="518"/>
    </location>
</feature>
<dbReference type="Gene3D" id="1.25.40.10">
    <property type="entry name" value="Tetratricopeptide repeat domain"/>
    <property type="match status" value="2"/>
</dbReference>
<feature type="domain" description="Peptidase MA-like" evidence="4">
    <location>
        <begin position="156"/>
        <end position="358"/>
    </location>
</feature>
<dbReference type="InterPro" id="IPR039568">
    <property type="entry name" value="Peptidase_MA-like_dom"/>
</dbReference>
<dbReference type="RefSeq" id="WP_053233419.1">
    <property type="nucleotide sequence ID" value="NZ_CP011125.1"/>
</dbReference>
<reference evidence="5 6" key="1">
    <citation type="submission" date="2015-03" db="EMBL/GenBank/DDBJ databases">
        <title>Genome assembly of Sandaracinus amylolyticus DSM 53668.</title>
        <authorList>
            <person name="Sharma G."/>
            <person name="Subramanian S."/>
        </authorList>
    </citation>
    <scope>NUCLEOTIDE SEQUENCE [LARGE SCALE GENOMIC DNA]</scope>
    <source>
        <strain evidence="5 6">DSM 53668</strain>
    </source>
</reference>
<evidence type="ECO:0000313" key="6">
    <source>
        <dbReference type="Proteomes" id="UP000034883"/>
    </source>
</evidence>
<sequence>MKLRALAIAFSLSVLAPSLAHALPPGADGARLRDAAIAIDEVRIEEAEPILASLATTYPDDPDVRWERAMLRFVRGDYAGAARDGAASVVRATHLRSAEERVEIYRLMWATREVTRRQVEQRSEDGRYVVRFAPGPDRVLAEYAIETMRAADEAMQRELGVRVPGPIRVEIYPTAATLSEVSSLSVEEIERTGTIALCKWDRLMITSPRALVRGYPWADTLGHEFVHMVLSRASRDRAPVWMQEGVARFLERTWRGGEPAVRLDPASDFLLRRAVQENQLLSFDRLHPSIAMLPSAEDAALAFAQVSTFVERFRRVHGRDGLRRVVQLVADGTDARAAFAEVADTSWDELERAWRAELRERPEAQGPAPALARPVFRHGEAELDDTQEVRVETARRHLRIGDLLWSRQRPLAASHEYDRAWQNAEGDPIVGSRLARASLAGGAPDRAIAVLTPLTERWPDHEPLWAVLGSAHLARGEHEQARAASLEALRLNPFDPQPHCDLAQVATSESERTRENGMCRDLQGSR</sequence>